<evidence type="ECO:0000313" key="2">
    <source>
        <dbReference type="Proteomes" id="UP000216188"/>
    </source>
</evidence>
<proteinExistence type="predicted"/>
<protein>
    <submittedName>
        <fullName evidence="1">Uncharacterized protein</fullName>
    </submittedName>
</protein>
<dbReference type="EMBL" id="NNRM01000036">
    <property type="protein sequence ID" value="OYR24043.1"/>
    <property type="molecule type" value="Genomic_DNA"/>
</dbReference>
<dbReference type="Proteomes" id="UP000216188">
    <property type="component" value="Unassembled WGS sequence"/>
</dbReference>
<comment type="caution">
    <text evidence="1">The sequence shown here is derived from an EMBL/GenBank/DDBJ whole genome shotgun (WGS) entry which is preliminary data.</text>
</comment>
<organism evidence="1 2">
    <name type="scientific">Brucella pseudogrignonensis</name>
    <dbReference type="NCBI Taxonomy" id="419475"/>
    <lineage>
        <taxon>Bacteria</taxon>
        <taxon>Pseudomonadati</taxon>
        <taxon>Pseudomonadota</taxon>
        <taxon>Alphaproteobacteria</taxon>
        <taxon>Hyphomicrobiales</taxon>
        <taxon>Brucellaceae</taxon>
        <taxon>Brucella/Ochrobactrum group</taxon>
        <taxon>Brucella</taxon>
    </lineage>
</organism>
<name>A0A256GAD0_9HYPH</name>
<accession>A0A256GAD0</accession>
<evidence type="ECO:0000313" key="1">
    <source>
        <dbReference type="EMBL" id="OYR24043.1"/>
    </source>
</evidence>
<sequence>MAPEPKIRQFVARAFPTDVEALLDTAGREATGMAVGSDKPLSFGKA</sequence>
<dbReference type="AlphaFoldDB" id="A0A256GAD0"/>
<keyword evidence="2" id="KW-1185">Reference proteome</keyword>
<gene>
    <name evidence="1" type="ORF">CEV34_3165</name>
</gene>
<reference evidence="1 2" key="1">
    <citation type="submission" date="2017-07" db="EMBL/GenBank/DDBJ databases">
        <title>Phylogenetic study on the rhizospheric bacterium Ochrobactrum sp. A44.</title>
        <authorList>
            <person name="Krzyzanowska D.M."/>
            <person name="Ossowicki A."/>
            <person name="Rajewska M."/>
            <person name="Maciag T."/>
            <person name="Kaczynski Z."/>
            <person name="Czerwicka M."/>
            <person name="Jafra S."/>
        </authorList>
    </citation>
    <scope>NUCLEOTIDE SEQUENCE [LARGE SCALE GENOMIC DNA]</scope>
    <source>
        <strain evidence="1 2">CCUG 30717</strain>
    </source>
</reference>